<evidence type="ECO:0000313" key="2">
    <source>
        <dbReference type="Proteomes" id="UP001319874"/>
    </source>
</evidence>
<evidence type="ECO:0000313" key="1">
    <source>
        <dbReference type="EMBL" id="BCZ83918.1"/>
    </source>
</evidence>
<organism evidence="1 2">
    <name type="scientific">Paraburkholderia terrae</name>
    <dbReference type="NCBI Taxonomy" id="311230"/>
    <lineage>
        <taxon>Bacteria</taxon>
        <taxon>Pseudomonadati</taxon>
        <taxon>Pseudomonadota</taxon>
        <taxon>Betaproteobacteria</taxon>
        <taxon>Burkholderiales</taxon>
        <taxon>Burkholderiaceae</taxon>
        <taxon>Paraburkholderia</taxon>
    </lineage>
</organism>
<name>A0ABM7TYH7_9BURK</name>
<gene>
    <name evidence="1" type="ORF">PTKU64_75930</name>
</gene>
<proteinExistence type="predicted"/>
<reference evidence="1 2" key="1">
    <citation type="journal article" date="2022" name="Front. Microbiol.">
        <title>Identification and characterization of a novel class of self-sufficient cytochrome P450 hydroxylase involved in cyclohexanecarboxylate degradation in Paraburkholderia terrae strain KU-64.</title>
        <authorList>
            <person name="Yamamoto T."/>
            <person name="Hasegawa Y."/>
            <person name="Iwaki H."/>
        </authorList>
    </citation>
    <scope>NUCLEOTIDE SEQUENCE [LARGE SCALE GENOMIC DNA]</scope>
    <source>
        <strain evidence="1 2">KU-64</strain>
    </source>
</reference>
<dbReference type="Proteomes" id="UP001319874">
    <property type="component" value="Chromosome 3"/>
</dbReference>
<dbReference type="EMBL" id="AP024957">
    <property type="protein sequence ID" value="BCZ83918.1"/>
    <property type="molecule type" value="Genomic_DNA"/>
</dbReference>
<protein>
    <submittedName>
        <fullName evidence="1">Uncharacterized protein</fullName>
    </submittedName>
</protein>
<sequence>MAILMSQTCGQFLSVVTAAIRDDDPRTFTRKQFGRRPANAGSATCNQCHLVGKAQWTARVRYGKRVS</sequence>
<accession>A0ABM7TYH7</accession>
<keyword evidence="2" id="KW-1185">Reference proteome</keyword>